<evidence type="ECO:0000256" key="5">
    <source>
        <dbReference type="ARBA" id="ARBA00022513"/>
    </source>
</evidence>
<evidence type="ECO:0000313" key="16">
    <source>
        <dbReference type="EMBL" id="NXF89344.1"/>
    </source>
</evidence>
<comment type="subcellular location">
    <subcellularLocation>
        <location evidence="1">Secreted</location>
    </subcellularLocation>
</comment>
<accession>A0A7K8XEX9</accession>
<dbReference type="SUPFAM" id="SSF47162">
    <property type="entry name" value="Apolipoprotein"/>
    <property type="match status" value="1"/>
</dbReference>
<comment type="similarity">
    <text evidence="2">Belongs to the apolipoprotein C3 family.</text>
</comment>
<evidence type="ECO:0000256" key="6">
    <source>
        <dbReference type="ARBA" id="ARBA00022525"/>
    </source>
</evidence>
<dbReference type="GO" id="GO:0006869">
    <property type="term" value="P:lipid transport"/>
    <property type="evidence" value="ECO:0007669"/>
    <property type="project" value="UniProtKB-KW"/>
</dbReference>
<feature type="chain" id="PRO_5029800452" description="Apolipoprotein C-III" evidence="15">
    <location>
        <begin position="22"/>
        <end position="93"/>
    </location>
</feature>
<dbReference type="GO" id="GO:0042157">
    <property type="term" value="P:lipoprotein metabolic process"/>
    <property type="evidence" value="ECO:0007669"/>
    <property type="project" value="InterPro"/>
</dbReference>
<proteinExistence type="inferred from homology"/>
<sequence length="93" mass="10309">MKGSILLLLACAAVLAATARADRSEQPEALVRKVQEYAQKASAMVKGAFNTLQESEMAQQARRWLSDNAELARQQLARLKQQLAELWKRTPAA</sequence>
<dbReference type="PANTHER" id="PTHR14225">
    <property type="entry name" value="APOLIPOPROTEIN C-III"/>
    <property type="match status" value="1"/>
</dbReference>
<keyword evidence="4" id="KW-0813">Transport</keyword>
<keyword evidence="7 15" id="KW-0732">Signal</keyword>
<dbReference type="Pfam" id="PF05778">
    <property type="entry name" value="Apo-CIII"/>
    <property type="match status" value="1"/>
</dbReference>
<evidence type="ECO:0000256" key="14">
    <source>
        <dbReference type="SAM" id="Coils"/>
    </source>
</evidence>
<keyword evidence="5" id="KW-0162">Chylomicron</keyword>
<dbReference type="InterPro" id="IPR008403">
    <property type="entry name" value="Apo-CIII"/>
</dbReference>
<evidence type="ECO:0000256" key="2">
    <source>
        <dbReference type="ARBA" id="ARBA00011008"/>
    </source>
</evidence>
<comment type="caution">
    <text evidence="16">The sequence shown here is derived from an EMBL/GenBank/DDBJ whole genome shotgun (WGS) entry which is preliminary data.</text>
</comment>
<evidence type="ECO:0000256" key="7">
    <source>
        <dbReference type="ARBA" id="ARBA00022729"/>
    </source>
</evidence>
<keyword evidence="9" id="KW-0445">Lipid transport</keyword>
<evidence type="ECO:0000256" key="11">
    <source>
        <dbReference type="ARBA" id="ARBA00023313"/>
    </source>
</evidence>
<evidence type="ECO:0000256" key="1">
    <source>
        <dbReference type="ARBA" id="ARBA00004613"/>
    </source>
</evidence>
<dbReference type="GO" id="GO:0008289">
    <property type="term" value="F:lipid binding"/>
    <property type="evidence" value="ECO:0007669"/>
    <property type="project" value="InterPro"/>
</dbReference>
<dbReference type="PANTHER" id="PTHR14225:SF0">
    <property type="entry name" value="APOLIPOPROTEIN C-III"/>
    <property type="match status" value="1"/>
</dbReference>
<evidence type="ECO:0000256" key="9">
    <source>
        <dbReference type="ARBA" id="ARBA00023055"/>
    </source>
</evidence>
<organism evidence="16 17">
    <name type="scientific">Eubucco bourcierii</name>
    <name type="common">red-headed barbet</name>
    <dbReference type="NCBI Taxonomy" id="91767"/>
    <lineage>
        <taxon>Eukaryota</taxon>
        <taxon>Metazoa</taxon>
        <taxon>Chordata</taxon>
        <taxon>Craniata</taxon>
        <taxon>Vertebrata</taxon>
        <taxon>Euteleostomi</taxon>
        <taxon>Archelosauria</taxon>
        <taxon>Archosauria</taxon>
        <taxon>Dinosauria</taxon>
        <taxon>Saurischia</taxon>
        <taxon>Theropoda</taxon>
        <taxon>Coelurosauria</taxon>
        <taxon>Aves</taxon>
        <taxon>Neognathae</taxon>
        <taxon>Neoaves</taxon>
        <taxon>Telluraves</taxon>
        <taxon>Coraciimorphae</taxon>
        <taxon>Piciformes</taxon>
        <taxon>Ramphastidae</taxon>
        <taxon>Eubucco</taxon>
    </lineage>
</organism>
<gene>
    <name evidence="16" type="primary">Apoc3</name>
    <name evidence="16" type="ORF">EUBBOU_R15399</name>
</gene>
<reference evidence="16 17" key="1">
    <citation type="submission" date="2019-09" db="EMBL/GenBank/DDBJ databases">
        <title>Bird 10,000 Genomes (B10K) Project - Family phase.</title>
        <authorList>
            <person name="Zhang G."/>
        </authorList>
    </citation>
    <scope>NUCLEOTIDE SEQUENCE [LARGE SCALE GENOMIC DNA]</scope>
    <source>
        <strain evidence="16">B10K-DU-001-04</strain>
        <tissue evidence="16">Muscle</tissue>
    </source>
</reference>
<evidence type="ECO:0000256" key="8">
    <source>
        <dbReference type="ARBA" id="ARBA00022963"/>
    </source>
</evidence>
<dbReference type="EMBL" id="VWZE01008816">
    <property type="protein sequence ID" value="NXF89344.1"/>
    <property type="molecule type" value="Genomic_DNA"/>
</dbReference>
<dbReference type="GO" id="GO:0016042">
    <property type="term" value="P:lipid catabolic process"/>
    <property type="evidence" value="ECO:0007669"/>
    <property type="project" value="UniProtKB-KW"/>
</dbReference>
<dbReference type="AlphaFoldDB" id="A0A7K8XEX9"/>
<dbReference type="GO" id="GO:0042627">
    <property type="term" value="C:chylomicron"/>
    <property type="evidence" value="ECO:0007669"/>
    <property type="project" value="UniProtKB-KW"/>
</dbReference>
<feature type="non-terminal residue" evidence="16">
    <location>
        <position position="93"/>
    </location>
</feature>
<name>A0A7K8XEX9_9PICI</name>
<dbReference type="InterPro" id="IPR038195">
    <property type="entry name" value="Apo_CIII_sf"/>
</dbReference>
<evidence type="ECO:0000256" key="15">
    <source>
        <dbReference type="SAM" id="SignalP"/>
    </source>
</evidence>
<keyword evidence="17" id="KW-1185">Reference proteome</keyword>
<dbReference type="OrthoDB" id="9049572at2759"/>
<keyword evidence="11" id="KW-0850">VLDL</keyword>
<keyword evidence="8" id="KW-0442">Lipid degradation</keyword>
<keyword evidence="14" id="KW-0175">Coiled coil</keyword>
<evidence type="ECO:0000313" key="17">
    <source>
        <dbReference type="Proteomes" id="UP000583613"/>
    </source>
</evidence>
<evidence type="ECO:0000256" key="4">
    <source>
        <dbReference type="ARBA" id="ARBA00022448"/>
    </source>
</evidence>
<dbReference type="Gene3D" id="6.10.90.10">
    <property type="entry name" value="Apolipoprotein CIII"/>
    <property type="match status" value="1"/>
</dbReference>
<dbReference type="GO" id="GO:0034361">
    <property type="term" value="C:very-low-density lipoprotein particle"/>
    <property type="evidence" value="ECO:0007669"/>
    <property type="project" value="UniProtKB-KW"/>
</dbReference>
<feature type="coiled-coil region" evidence="14">
    <location>
        <begin position="62"/>
        <end position="89"/>
    </location>
</feature>
<protein>
    <recommendedName>
        <fullName evidence="3">Apolipoprotein C-III</fullName>
    </recommendedName>
    <alternativeName>
        <fullName evidence="12">Apolipoprotein C3</fullName>
    </alternativeName>
</protein>
<comment type="function">
    <text evidence="13">Component of triglyceride-rich very low density lipoproteins (VLDL) and high density lipoproteins (HDL) in plasma. Plays a multifaceted role in triglyceride homeostasis. Intracellularly, promotes hepatic very low density lipoprotein 1 (VLDL1) assembly and secretion; extracellularly, attenuates hydrolysis and clearance of triglyceride-rich lipoproteins (TRLs). Impairs the lipolysis of TRLs by inhibiting lipoprotein lipase and the hepatic uptake of TRLs by remnant receptors. Formed of several curved helices connected via semiflexible hinges, so that it can wrap tightly around the curved micelle surface and easily adapt to the different diameters of its natural binding partners.</text>
</comment>
<evidence type="ECO:0000256" key="13">
    <source>
        <dbReference type="ARBA" id="ARBA00045699"/>
    </source>
</evidence>
<keyword evidence="6" id="KW-0964">Secreted</keyword>
<feature type="signal peptide" evidence="15">
    <location>
        <begin position="1"/>
        <end position="21"/>
    </location>
</feature>
<evidence type="ECO:0000256" key="3">
    <source>
        <dbReference type="ARBA" id="ARBA00015570"/>
    </source>
</evidence>
<feature type="non-terminal residue" evidence="16">
    <location>
        <position position="1"/>
    </location>
</feature>
<keyword evidence="10" id="KW-0443">Lipid metabolism</keyword>
<dbReference type="Proteomes" id="UP000583613">
    <property type="component" value="Unassembled WGS sequence"/>
</dbReference>
<evidence type="ECO:0000256" key="12">
    <source>
        <dbReference type="ARBA" id="ARBA00031173"/>
    </source>
</evidence>
<evidence type="ECO:0000256" key="10">
    <source>
        <dbReference type="ARBA" id="ARBA00023098"/>
    </source>
</evidence>